<gene>
    <name evidence="1" type="ORF">NKR19_g9259</name>
</gene>
<sequence>MSPPTRLSQLGVEPVVVAASMGPGLVLEHDACFHCIWRNLEYFSQDIKKLAARPRVTCFNVPGDSRCEACIKANTQCEKISAAREGDVRDLFKLLEWCDRVHAHENAVRIYDEPFYFPFWTDKYKRAVLHAALDLMAGFRNAEELHRSIHRLDLEPGATEASRATIQYAAYLTIKKTNLELLHPCPAPTDPDALRRWENARLPRLRPTDRGFLDFECAKRHFKRLVLHLLKKTDHGAMSMFSDVLPDDAPV</sequence>
<name>A0AA38VBK8_9PEZI</name>
<dbReference type="AlphaFoldDB" id="A0AA38VBK8"/>
<protein>
    <submittedName>
        <fullName evidence="1">Uncharacterized protein</fullName>
    </submittedName>
</protein>
<evidence type="ECO:0000313" key="2">
    <source>
        <dbReference type="Proteomes" id="UP001174691"/>
    </source>
</evidence>
<evidence type="ECO:0000313" key="1">
    <source>
        <dbReference type="EMBL" id="KAJ9132568.1"/>
    </source>
</evidence>
<dbReference type="Proteomes" id="UP001174691">
    <property type="component" value="Unassembled WGS sequence"/>
</dbReference>
<accession>A0AA38VBK8</accession>
<comment type="caution">
    <text evidence="1">The sequence shown here is derived from an EMBL/GenBank/DDBJ whole genome shotgun (WGS) entry which is preliminary data.</text>
</comment>
<organism evidence="1 2">
    <name type="scientific">Coniochaeta hoffmannii</name>
    <dbReference type="NCBI Taxonomy" id="91930"/>
    <lineage>
        <taxon>Eukaryota</taxon>
        <taxon>Fungi</taxon>
        <taxon>Dikarya</taxon>
        <taxon>Ascomycota</taxon>
        <taxon>Pezizomycotina</taxon>
        <taxon>Sordariomycetes</taxon>
        <taxon>Sordariomycetidae</taxon>
        <taxon>Coniochaetales</taxon>
        <taxon>Coniochaetaceae</taxon>
        <taxon>Coniochaeta</taxon>
    </lineage>
</organism>
<keyword evidence="2" id="KW-1185">Reference proteome</keyword>
<proteinExistence type="predicted"/>
<reference evidence="1" key="1">
    <citation type="submission" date="2022-07" db="EMBL/GenBank/DDBJ databases">
        <title>Fungi with potential for degradation of polypropylene.</title>
        <authorList>
            <person name="Gostincar C."/>
        </authorList>
    </citation>
    <scope>NUCLEOTIDE SEQUENCE</scope>
    <source>
        <strain evidence="1">EXF-13287</strain>
    </source>
</reference>
<dbReference type="EMBL" id="JANBVN010000214">
    <property type="protein sequence ID" value="KAJ9132568.1"/>
    <property type="molecule type" value="Genomic_DNA"/>
</dbReference>